<dbReference type="AlphaFoldDB" id="A0A6C2CB42"/>
<organism evidence="1 2">
    <name type="scientific">Weissella muntiaci</name>
    <dbReference type="NCBI Taxonomy" id="2508881"/>
    <lineage>
        <taxon>Bacteria</taxon>
        <taxon>Bacillati</taxon>
        <taxon>Bacillota</taxon>
        <taxon>Bacilli</taxon>
        <taxon>Lactobacillales</taxon>
        <taxon>Lactobacillaceae</taxon>
        <taxon>Weissella</taxon>
    </lineage>
</organism>
<protein>
    <submittedName>
        <fullName evidence="1">Uncharacterized protein</fullName>
    </submittedName>
</protein>
<dbReference type="Proteomes" id="UP000371977">
    <property type="component" value="Unassembled WGS sequence"/>
</dbReference>
<dbReference type="EMBL" id="SDGZ01000004">
    <property type="protein sequence ID" value="TYC50866.1"/>
    <property type="molecule type" value="Genomic_DNA"/>
</dbReference>
<proteinExistence type="predicted"/>
<evidence type="ECO:0000313" key="2">
    <source>
        <dbReference type="Proteomes" id="UP000371977"/>
    </source>
</evidence>
<keyword evidence="2" id="KW-1185">Reference proteome</keyword>
<gene>
    <name evidence="1" type="ORF">ESZ50_01225</name>
</gene>
<comment type="caution">
    <text evidence="1">The sequence shown here is derived from an EMBL/GenBank/DDBJ whole genome shotgun (WGS) entry which is preliminary data.</text>
</comment>
<sequence>MSEHEYINRKSDGKYWRQVYEPSGKRIMAWTDELKFAWTGTPSDKRSFVRELFKEEALSMEDARYNGLEEVYFEDVDRKDF</sequence>
<reference evidence="1 2" key="1">
    <citation type="submission" date="2019-01" db="EMBL/GenBank/DDBJ databases">
        <title>Weissella sp. nov., a novel lactic acid bacterium isolated from animal feces.</title>
        <authorList>
            <person name="Wang L.-T."/>
        </authorList>
    </citation>
    <scope>NUCLEOTIDE SEQUENCE [LARGE SCALE GENOMIC DNA]</scope>
    <source>
        <strain evidence="1 2">8H-2</strain>
    </source>
</reference>
<dbReference type="RefSeq" id="WP_148621776.1">
    <property type="nucleotide sequence ID" value="NZ_SDGZ01000004.1"/>
</dbReference>
<name>A0A6C2CB42_9LACO</name>
<accession>A0A6C2CB42</accession>
<evidence type="ECO:0000313" key="1">
    <source>
        <dbReference type="EMBL" id="TYC50866.1"/>
    </source>
</evidence>